<comment type="similarity">
    <text evidence="2">Belongs to the ABC transporter superfamily. ABCC family. Conjugate transporter (TC 3.A.1.208) subfamily.</text>
</comment>
<dbReference type="Proteomes" id="UP001295794">
    <property type="component" value="Unassembled WGS sequence"/>
</dbReference>
<evidence type="ECO:0000313" key="6">
    <source>
        <dbReference type="EMBL" id="CAK5271468.1"/>
    </source>
</evidence>
<gene>
    <name evidence="6" type="ORF">MYCIT1_LOCUS16535</name>
</gene>
<dbReference type="SUPFAM" id="SSF52540">
    <property type="entry name" value="P-loop containing nucleoside triphosphate hydrolases"/>
    <property type="match status" value="1"/>
</dbReference>
<evidence type="ECO:0000256" key="4">
    <source>
        <dbReference type="ARBA" id="ARBA00022840"/>
    </source>
</evidence>
<name>A0AAD2H8I2_9AGAR</name>
<organism evidence="6 7">
    <name type="scientific">Mycena citricolor</name>
    <dbReference type="NCBI Taxonomy" id="2018698"/>
    <lineage>
        <taxon>Eukaryota</taxon>
        <taxon>Fungi</taxon>
        <taxon>Dikarya</taxon>
        <taxon>Basidiomycota</taxon>
        <taxon>Agaricomycotina</taxon>
        <taxon>Agaricomycetes</taxon>
        <taxon>Agaricomycetidae</taxon>
        <taxon>Agaricales</taxon>
        <taxon>Marasmiineae</taxon>
        <taxon>Mycenaceae</taxon>
        <taxon>Mycena</taxon>
    </lineage>
</organism>
<dbReference type="GO" id="GO:0016887">
    <property type="term" value="F:ATP hydrolysis activity"/>
    <property type="evidence" value="ECO:0007669"/>
    <property type="project" value="InterPro"/>
</dbReference>
<sequence>MLSVLQRAWLLPRPGEPSDPIAEAKFSLNCTIGDDGSNYSAGDKQLLALCRALVKDSPVLLLDEATSNVDVETDGKLQRTIRTEFASSTLLCIAHRLNTIAYYDRILVADQWPSTTQSCLERV</sequence>
<dbReference type="InterPro" id="IPR027417">
    <property type="entry name" value="P-loop_NTPase"/>
</dbReference>
<dbReference type="InterPro" id="IPR003439">
    <property type="entry name" value="ABC_transporter-like_ATP-bd"/>
</dbReference>
<comment type="caution">
    <text evidence="6">The sequence shown here is derived from an EMBL/GenBank/DDBJ whole genome shotgun (WGS) entry which is preliminary data.</text>
</comment>
<dbReference type="GO" id="GO:0042626">
    <property type="term" value="F:ATPase-coupled transmembrane transporter activity"/>
    <property type="evidence" value="ECO:0007669"/>
    <property type="project" value="TreeGrafter"/>
</dbReference>
<evidence type="ECO:0000256" key="1">
    <source>
        <dbReference type="ARBA" id="ARBA00004141"/>
    </source>
</evidence>
<dbReference type="Gene3D" id="3.40.50.300">
    <property type="entry name" value="P-loop containing nucleotide triphosphate hydrolases"/>
    <property type="match status" value="1"/>
</dbReference>
<dbReference type="InterPro" id="IPR050173">
    <property type="entry name" value="ABC_transporter_C-like"/>
</dbReference>
<dbReference type="Pfam" id="PF00005">
    <property type="entry name" value="ABC_tran"/>
    <property type="match status" value="1"/>
</dbReference>
<comment type="subcellular location">
    <subcellularLocation>
        <location evidence="1">Membrane</location>
        <topology evidence="1">Multi-pass membrane protein</topology>
    </subcellularLocation>
</comment>
<keyword evidence="3" id="KW-0547">Nucleotide-binding</keyword>
<protein>
    <recommendedName>
        <fullName evidence="5">ABC transporter domain-containing protein</fullName>
    </recommendedName>
</protein>
<dbReference type="PANTHER" id="PTHR24223:SF456">
    <property type="entry name" value="MULTIDRUG RESISTANCE-ASSOCIATED PROTEIN LETHAL(2)03659"/>
    <property type="match status" value="1"/>
</dbReference>
<evidence type="ECO:0000259" key="5">
    <source>
        <dbReference type="Pfam" id="PF00005"/>
    </source>
</evidence>
<keyword evidence="4" id="KW-0067">ATP-binding</keyword>
<evidence type="ECO:0000313" key="7">
    <source>
        <dbReference type="Proteomes" id="UP001295794"/>
    </source>
</evidence>
<dbReference type="AlphaFoldDB" id="A0AAD2H8I2"/>
<proteinExistence type="inferred from homology"/>
<keyword evidence="7" id="KW-1185">Reference proteome</keyword>
<dbReference type="GO" id="GO:0016020">
    <property type="term" value="C:membrane"/>
    <property type="evidence" value="ECO:0007669"/>
    <property type="project" value="UniProtKB-SubCell"/>
</dbReference>
<dbReference type="EMBL" id="CAVNYO010000172">
    <property type="protein sequence ID" value="CAK5271468.1"/>
    <property type="molecule type" value="Genomic_DNA"/>
</dbReference>
<evidence type="ECO:0000256" key="3">
    <source>
        <dbReference type="ARBA" id="ARBA00022741"/>
    </source>
</evidence>
<accession>A0AAD2H8I2</accession>
<feature type="domain" description="ABC transporter" evidence="5">
    <location>
        <begin position="31"/>
        <end position="67"/>
    </location>
</feature>
<reference evidence="6" key="1">
    <citation type="submission" date="2023-11" db="EMBL/GenBank/DDBJ databases">
        <authorList>
            <person name="De Vega J J."/>
            <person name="De Vega J J."/>
        </authorList>
    </citation>
    <scope>NUCLEOTIDE SEQUENCE</scope>
</reference>
<evidence type="ECO:0000256" key="2">
    <source>
        <dbReference type="ARBA" id="ARBA00009726"/>
    </source>
</evidence>
<dbReference type="PANTHER" id="PTHR24223">
    <property type="entry name" value="ATP-BINDING CASSETTE SUB-FAMILY C"/>
    <property type="match status" value="1"/>
</dbReference>
<dbReference type="GO" id="GO:0005524">
    <property type="term" value="F:ATP binding"/>
    <property type="evidence" value="ECO:0007669"/>
    <property type="project" value="UniProtKB-KW"/>
</dbReference>